<gene>
    <name evidence="1" type="ORF">PCOR1329_LOCUS81154</name>
</gene>
<protein>
    <recommendedName>
        <fullName evidence="3">Acid phosphatase</fullName>
    </recommendedName>
</protein>
<evidence type="ECO:0008006" key="3">
    <source>
        <dbReference type="Google" id="ProtNLM"/>
    </source>
</evidence>
<dbReference type="Proteomes" id="UP001189429">
    <property type="component" value="Unassembled WGS sequence"/>
</dbReference>
<evidence type="ECO:0000313" key="2">
    <source>
        <dbReference type="Proteomes" id="UP001189429"/>
    </source>
</evidence>
<feature type="non-terminal residue" evidence="1">
    <location>
        <position position="234"/>
    </location>
</feature>
<dbReference type="EMBL" id="CAUYUJ010021562">
    <property type="protein sequence ID" value="CAK0905445.1"/>
    <property type="molecule type" value="Genomic_DNA"/>
</dbReference>
<comment type="caution">
    <text evidence="1">The sequence shown here is derived from an EMBL/GenBank/DDBJ whole genome shotgun (WGS) entry which is preliminary data.</text>
</comment>
<dbReference type="PANTHER" id="PTHR38899">
    <property type="entry name" value="DOMAIN OOKINETE PROTEIN, PUTATIVE-RELATED"/>
    <property type="match status" value="1"/>
</dbReference>
<reference evidence="1" key="1">
    <citation type="submission" date="2023-10" db="EMBL/GenBank/DDBJ databases">
        <authorList>
            <person name="Chen Y."/>
            <person name="Shah S."/>
            <person name="Dougan E. K."/>
            <person name="Thang M."/>
            <person name="Chan C."/>
        </authorList>
    </citation>
    <scope>NUCLEOTIDE SEQUENCE [LARGE SCALE GENOMIC DNA]</scope>
</reference>
<name>A0ABN9Y2A9_9DINO</name>
<dbReference type="PANTHER" id="PTHR38899:SF1">
    <property type="entry name" value="PROTEIN KINASE"/>
    <property type="match status" value="1"/>
</dbReference>
<organism evidence="1 2">
    <name type="scientific">Prorocentrum cordatum</name>
    <dbReference type="NCBI Taxonomy" id="2364126"/>
    <lineage>
        <taxon>Eukaryota</taxon>
        <taxon>Sar</taxon>
        <taxon>Alveolata</taxon>
        <taxon>Dinophyceae</taxon>
        <taxon>Prorocentrales</taxon>
        <taxon>Prorocentraceae</taxon>
        <taxon>Prorocentrum</taxon>
    </lineage>
</organism>
<evidence type="ECO:0000313" key="1">
    <source>
        <dbReference type="EMBL" id="CAK0905445.1"/>
    </source>
</evidence>
<sequence length="234" mass="24260">MQTGGSQSARPCRLLQGSRRIFCAGLLGDPGLDCPGSAQIPEPRARRAMAAAAQVASEAAAGADAPRAASCGLPGAAADAAARGSCTPSAEAAEDAASAPSTELGSDCASECGDDVCDESCRPVPPESTMLIFDWDDTVLPSTWIHEQGLSLADDSWPTAEQQGLLDRLADRAAHTLGVAKQYGVVTLVTNAEAGWIELSCQKFMPSLWPSLVDVKLFSARSTYECQGVASPFE</sequence>
<proteinExistence type="predicted"/>
<keyword evidence="2" id="KW-1185">Reference proteome</keyword>
<accession>A0ABN9Y2A9</accession>